<comment type="caution">
    <text evidence="1">The sequence shown here is derived from an EMBL/GenBank/DDBJ whole genome shotgun (WGS) entry which is preliminary data.</text>
</comment>
<evidence type="ECO:0000313" key="2">
    <source>
        <dbReference type="Proteomes" id="UP001054945"/>
    </source>
</evidence>
<accession>A0AAV4PJJ1</accession>
<protein>
    <submittedName>
        <fullName evidence="1">Uncharacterized protein</fullName>
    </submittedName>
</protein>
<dbReference type="EMBL" id="BPLR01004629">
    <property type="protein sequence ID" value="GIX96303.1"/>
    <property type="molecule type" value="Genomic_DNA"/>
</dbReference>
<dbReference type="Proteomes" id="UP001054945">
    <property type="component" value="Unassembled WGS sequence"/>
</dbReference>
<name>A0AAV4PJJ1_CAEEX</name>
<keyword evidence="2" id="KW-1185">Reference proteome</keyword>
<dbReference type="AlphaFoldDB" id="A0AAV4PJJ1"/>
<organism evidence="1 2">
    <name type="scientific">Caerostris extrusa</name>
    <name type="common">Bark spider</name>
    <name type="synonym">Caerostris bankana</name>
    <dbReference type="NCBI Taxonomy" id="172846"/>
    <lineage>
        <taxon>Eukaryota</taxon>
        <taxon>Metazoa</taxon>
        <taxon>Ecdysozoa</taxon>
        <taxon>Arthropoda</taxon>
        <taxon>Chelicerata</taxon>
        <taxon>Arachnida</taxon>
        <taxon>Araneae</taxon>
        <taxon>Araneomorphae</taxon>
        <taxon>Entelegynae</taxon>
        <taxon>Araneoidea</taxon>
        <taxon>Araneidae</taxon>
        <taxon>Caerostris</taxon>
    </lineage>
</organism>
<feature type="non-terminal residue" evidence="1">
    <location>
        <position position="1"/>
    </location>
</feature>
<reference evidence="1 2" key="1">
    <citation type="submission" date="2021-06" db="EMBL/GenBank/DDBJ databases">
        <title>Caerostris extrusa draft genome.</title>
        <authorList>
            <person name="Kono N."/>
            <person name="Arakawa K."/>
        </authorList>
    </citation>
    <scope>NUCLEOTIDE SEQUENCE [LARGE SCALE GENOMIC DNA]</scope>
</reference>
<sequence length="102" mass="11696">ESEVHVIFVSKVIMLIYKLHEKRFKCKAEPSLVRRSFQTMIAPPSITFPAEEESVEWLTLVPEALPVPPFNEISTLKASFPMKSNRSGLLHRFQKALHSSFL</sequence>
<gene>
    <name evidence="1" type="ORF">CEXT_228321</name>
</gene>
<proteinExistence type="predicted"/>
<evidence type="ECO:0000313" key="1">
    <source>
        <dbReference type="EMBL" id="GIX96303.1"/>
    </source>
</evidence>